<dbReference type="PANTHER" id="PTHR43884">
    <property type="entry name" value="ACYL-COA DEHYDROGENASE"/>
    <property type="match status" value="1"/>
</dbReference>
<evidence type="ECO:0000313" key="9">
    <source>
        <dbReference type="EMBL" id="QGK70615.1"/>
    </source>
</evidence>
<dbReference type="GO" id="GO:0003995">
    <property type="term" value="F:acyl-CoA dehydrogenase activity"/>
    <property type="evidence" value="ECO:0007669"/>
    <property type="project" value="InterPro"/>
</dbReference>
<name>A0A5Q3QGF1_9PSEU</name>
<evidence type="ECO:0000259" key="6">
    <source>
        <dbReference type="Pfam" id="PF00441"/>
    </source>
</evidence>
<dbReference type="KEGG" id="sace:GIY23_14820"/>
<feature type="domain" description="Acyl-CoA oxidase/dehydrogenase middle" evidence="7">
    <location>
        <begin position="218"/>
        <end position="303"/>
    </location>
</feature>
<dbReference type="InterPro" id="IPR009075">
    <property type="entry name" value="AcylCo_DH/oxidase_C"/>
</dbReference>
<dbReference type="Pfam" id="PF02770">
    <property type="entry name" value="Acyl-CoA_dh_M"/>
    <property type="match status" value="1"/>
</dbReference>
<accession>A0A5Q3QGF1</accession>
<evidence type="ECO:0000256" key="1">
    <source>
        <dbReference type="ARBA" id="ARBA00001974"/>
    </source>
</evidence>
<dbReference type="InterPro" id="IPR013786">
    <property type="entry name" value="AcylCoA_DH/ox_N"/>
</dbReference>
<keyword evidence="3 5" id="KW-0285">Flavoprotein</keyword>
<dbReference type="PROSITE" id="PS00073">
    <property type="entry name" value="ACYL_COA_DH_2"/>
    <property type="match status" value="1"/>
</dbReference>
<sequence length="452" mass="47848">MTQNTATTPARPASGNGKRDAIGYALAAINRLAGARVLDQLKLRKPAEKVLFEATKAGFRTAGAAGRSFKAVEQWGKPARLPNAPEKKLFDLTPSDEQQMIQQMLREFAEEQLRPAAPDADSACTPPPDLLARIAELGVTQIGIPDEIGGAGTEQSTVTNVFIAEALAHGDMGLAVAALAPSGVSNALVRWGDEQQQSTYLPAFVGENVPSAALSLLEPRPLFDPFELKTTARRSGGGFVLDGVKSLVPRARDGELFVVAAHLDGTGPALFLVESDTDGVTIETEPAMGLRGAATGRVLLDNVSVPKAALLGGGQDEVYRECVRLSRIGWSALAVGTGQAVLDYVTPYVNERVAFGEPVSHRQGVAFRVADIGIELEGMRLATYRAASRAEQGHAYAREAALARTLAAEKGMAIGSDGVQLLGGHGFVKEHPVERWYRDLRAVGVSEGVLLV</sequence>
<dbReference type="PANTHER" id="PTHR43884:SF12">
    <property type="entry name" value="ISOVALERYL-COA DEHYDROGENASE, MITOCHONDRIAL-RELATED"/>
    <property type="match status" value="1"/>
</dbReference>
<comment type="cofactor">
    <cofactor evidence="1 5">
        <name>FAD</name>
        <dbReference type="ChEBI" id="CHEBI:57692"/>
    </cofactor>
</comment>
<keyword evidence="4 5" id="KW-0274">FAD</keyword>
<dbReference type="Gene3D" id="1.20.140.10">
    <property type="entry name" value="Butyryl-CoA Dehydrogenase, subunit A, domain 3"/>
    <property type="match status" value="1"/>
</dbReference>
<organism evidence="9 10">
    <name type="scientific">Allosaccharopolyspora coralli</name>
    <dbReference type="NCBI Taxonomy" id="2665642"/>
    <lineage>
        <taxon>Bacteria</taxon>
        <taxon>Bacillati</taxon>
        <taxon>Actinomycetota</taxon>
        <taxon>Actinomycetes</taxon>
        <taxon>Pseudonocardiales</taxon>
        <taxon>Pseudonocardiaceae</taxon>
        <taxon>Allosaccharopolyspora</taxon>
    </lineage>
</organism>
<dbReference type="Pfam" id="PF02771">
    <property type="entry name" value="Acyl-CoA_dh_N"/>
    <property type="match status" value="1"/>
</dbReference>
<dbReference type="InterPro" id="IPR046373">
    <property type="entry name" value="Acyl-CoA_Oxase/DH_mid-dom_sf"/>
</dbReference>
<evidence type="ECO:0000256" key="3">
    <source>
        <dbReference type="ARBA" id="ARBA00022630"/>
    </source>
</evidence>
<feature type="domain" description="Acyl-CoA dehydrogenase/oxidase C-terminal" evidence="6">
    <location>
        <begin position="320"/>
        <end position="448"/>
    </location>
</feature>
<evidence type="ECO:0000256" key="5">
    <source>
        <dbReference type="RuleBase" id="RU362125"/>
    </source>
</evidence>
<proteinExistence type="inferred from homology"/>
<dbReference type="Gene3D" id="2.40.110.10">
    <property type="entry name" value="Butyryl-CoA Dehydrogenase, subunit A, domain 2"/>
    <property type="match status" value="1"/>
</dbReference>
<keyword evidence="10" id="KW-1185">Reference proteome</keyword>
<dbReference type="InterPro" id="IPR006091">
    <property type="entry name" value="Acyl-CoA_Oxase/DH_mid-dom"/>
</dbReference>
<dbReference type="SUPFAM" id="SSF56645">
    <property type="entry name" value="Acyl-CoA dehydrogenase NM domain-like"/>
    <property type="match status" value="1"/>
</dbReference>
<gene>
    <name evidence="9" type="ORF">GIY23_14820</name>
</gene>
<dbReference type="AlphaFoldDB" id="A0A5Q3QGF1"/>
<comment type="similarity">
    <text evidence="2 5">Belongs to the acyl-CoA dehydrogenase family.</text>
</comment>
<dbReference type="InterPro" id="IPR006089">
    <property type="entry name" value="Acyl-CoA_DH_CS"/>
</dbReference>
<dbReference type="Gene3D" id="1.10.540.10">
    <property type="entry name" value="Acyl-CoA dehydrogenase/oxidase, N-terminal domain"/>
    <property type="match status" value="1"/>
</dbReference>
<dbReference type="GO" id="GO:0050660">
    <property type="term" value="F:flavin adenine dinucleotide binding"/>
    <property type="evidence" value="ECO:0007669"/>
    <property type="project" value="InterPro"/>
</dbReference>
<protein>
    <submittedName>
        <fullName evidence="9">Acyl-CoA dehydrogenase</fullName>
    </submittedName>
</protein>
<dbReference type="InterPro" id="IPR037069">
    <property type="entry name" value="AcylCoA_DH/ox_N_sf"/>
</dbReference>
<evidence type="ECO:0000313" key="10">
    <source>
        <dbReference type="Proteomes" id="UP000371041"/>
    </source>
</evidence>
<dbReference type="EMBL" id="CP045929">
    <property type="protein sequence ID" value="QGK70615.1"/>
    <property type="molecule type" value="Genomic_DNA"/>
</dbReference>
<evidence type="ECO:0000256" key="4">
    <source>
        <dbReference type="ARBA" id="ARBA00022827"/>
    </source>
</evidence>
<reference evidence="10" key="1">
    <citation type="submission" date="2019-11" db="EMBL/GenBank/DDBJ databases">
        <title>The complete genome sequence of Saccharopolyspora sp. E2A.</title>
        <authorList>
            <person name="Zhang G."/>
        </authorList>
    </citation>
    <scope>NUCLEOTIDE SEQUENCE [LARGE SCALE GENOMIC DNA]</scope>
    <source>
        <strain evidence="10">E2A</strain>
    </source>
</reference>
<evidence type="ECO:0000256" key="2">
    <source>
        <dbReference type="ARBA" id="ARBA00009347"/>
    </source>
</evidence>
<dbReference type="Pfam" id="PF00441">
    <property type="entry name" value="Acyl-CoA_dh_1"/>
    <property type="match status" value="1"/>
</dbReference>
<dbReference type="Proteomes" id="UP000371041">
    <property type="component" value="Chromosome"/>
</dbReference>
<dbReference type="SUPFAM" id="SSF47203">
    <property type="entry name" value="Acyl-CoA dehydrogenase C-terminal domain-like"/>
    <property type="match status" value="1"/>
</dbReference>
<evidence type="ECO:0000259" key="7">
    <source>
        <dbReference type="Pfam" id="PF02770"/>
    </source>
</evidence>
<dbReference type="InterPro" id="IPR036250">
    <property type="entry name" value="AcylCo_DH-like_C"/>
</dbReference>
<evidence type="ECO:0000259" key="8">
    <source>
        <dbReference type="Pfam" id="PF02771"/>
    </source>
</evidence>
<dbReference type="InterPro" id="IPR009100">
    <property type="entry name" value="AcylCoA_DH/oxidase_NM_dom_sf"/>
</dbReference>
<feature type="domain" description="Acyl-CoA dehydrogenase/oxidase N-terminal" evidence="8">
    <location>
        <begin position="95"/>
        <end position="205"/>
    </location>
</feature>
<keyword evidence="5" id="KW-0560">Oxidoreductase</keyword>